<feature type="transmembrane region" description="Helical" evidence="6">
    <location>
        <begin position="131"/>
        <end position="149"/>
    </location>
</feature>
<evidence type="ECO:0000256" key="1">
    <source>
        <dbReference type="ARBA" id="ARBA00004651"/>
    </source>
</evidence>
<keyword evidence="5 6" id="KW-0472">Membrane</keyword>
<evidence type="ECO:0000256" key="5">
    <source>
        <dbReference type="ARBA" id="ARBA00023136"/>
    </source>
</evidence>
<evidence type="ECO:0000256" key="2">
    <source>
        <dbReference type="ARBA" id="ARBA00022475"/>
    </source>
</evidence>
<dbReference type="OrthoDB" id="9808789at2"/>
<evidence type="ECO:0000256" key="4">
    <source>
        <dbReference type="ARBA" id="ARBA00022989"/>
    </source>
</evidence>
<evidence type="ECO:0000313" key="8">
    <source>
        <dbReference type="Proteomes" id="UP000252884"/>
    </source>
</evidence>
<comment type="caution">
    <text evidence="7">The sequence shown here is derived from an EMBL/GenBank/DDBJ whole genome shotgun (WGS) entry which is preliminary data.</text>
</comment>
<evidence type="ECO:0000313" key="7">
    <source>
        <dbReference type="EMBL" id="RCW76082.1"/>
    </source>
</evidence>
<evidence type="ECO:0000256" key="6">
    <source>
        <dbReference type="SAM" id="Phobius"/>
    </source>
</evidence>
<sequence length="245" mass="26252">MFDDLISLCLTGSPPALPQDWWLRWSLAPATLLPLLGLLAWLLARRRRPLPLVGWALLALALASPLCRLAATLAAAHMVQLMLLLAGMGLLVLASPPRAHMPRPGPAAAVHGALLWLWHWPPLYAAVLGHAGLHVLALALLLGSAWWFWRAVLLAPPPWRGTALLALLATMAHTGLLGALLTFAGEPLYAAPGARAWGLEPLHDQQLAGLLMWVLGALGYLLAAVALALRWFAPGHPVRRATPAH</sequence>
<feature type="transmembrane region" description="Helical" evidence="6">
    <location>
        <begin position="210"/>
        <end position="233"/>
    </location>
</feature>
<keyword evidence="8" id="KW-1185">Reference proteome</keyword>
<feature type="transmembrane region" description="Helical" evidence="6">
    <location>
        <begin position="50"/>
        <end position="71"/>
    </location>
</feature>
<feature type="transmembrane region" description="Helical" evidence="6">
    <location>
        <begin position="161"/>
        <end position="184"/>
    </location>
</feature>
<keyword evidence="3 6" id="KW-0812">Transmembrane</keyword>
<gene>
    <name evidence="7" type="ORF">DES41_101686</name>
</gene>
<feature type="transmembrane region" description="Helical" evidence="6">
    <location>
        <begin position="22"/>
        <end position="43"/>
    </location>
</feature>
<protein>
    <submittedName>
        <fullName evidence="7">Putative membrane protein</fullName>
    </submittedName>
</protein>
<comment type="subcellular location">
    <subcellularLocation>
        <location evidence="1">Cell membrane</location>
        <topology evidence="1">Multi-pass membrane protein</topology>
    </subcellularLocation>
</comment>
<name>A0A368Y786_9BURK</name>
<dbReference type="EMBL" id="QPJK01000001">
    <property type="protein sequence ID" value="RCW76082.1"/>
    <property type="molecule type" value="Genomic_DNA"/>
</dbReference>
<dbReference type="InterPro" id="IPR019108">
    <property type="entry name" value="Caa3_assmbl_CtaG-rel"/>
</dbReference>
<keyword evidence="4 6" id="KW-1133">Transmembrane helix</keyword>
<dbReference type="GO" id="GO:0005886">
    <property type="term" value="C:plasma membrane"/>
    <property type="evidence" value="ECO:0007669"/>
    <property type="project" value="UniProtKB-SubCell"/>
</dbReference>
<dbReference type="Proteomes" id="UP000252884">
    <property type="component" value="Unassembled WGS sequence"/>
</dbReference>
<proteinExistence type="predicted"/>
<dbReference type="RefSeq" id="WP_114465869.1">
    <property type="nucleotide sequence ID" value="NZ_QPJK01000001.1"/>
</dbReference>
<organism evidence="7 8">
    <name type="scientific">Pseudorhodoferax soli</name>
    <dbReference type="NCBI Taxonomy" id="545864"/>
    <lineage>
        <taxon>Bacteria</taxon>
        <taxon>Pseudomonadati</taxon>
        <taxon>Pseudomonadota</taxon>
        <taxon>Betaproteobacteria</taxon>
        <taxon>Burkholderiales</taxon>
        <taxon>Comamonadaceae</taxon>
    </lineage>
</organism>
<dbReference type="AlphaFoldDB" id="A0A368Y786"/>
<reference evidence="7 8" key="1">
    <citation type="submission" date="2018-07" db="EMBL/GenBank/DDBJ databases">
        <title>Genomic Encyclopedia of Type Strains, Phase IV (KMG-IV): sequencing the most valuable type-strain genomes for metagenomic binning, comparative biology and taxonomic classification.</title>
        <authorList>
            <person name="Goeker M."/>
        </authorList>
    </citation>
    <scope>NUCLEOTIDE SEQUENCE [LARGE SCALE GENOMIC DNA]</scope>
    <source>
        <strain evidence="7 8">DSM 21634</strain>
    </source>
</reference>
<evidence type="ECO:0000256" key="3">
    <source>
        <dbReference type="ARBA" id="ARBA00022692"/>
    </source>
</evidence>
<keyword evidence="2" id="KW-1003">Cell membrane</keyword>
<accession>A0A368Y786</accession>
<dbReference type="Pfam" id="PF09678">
    <property type="entry name" value="Caa3_CtaG"/>
    <property type="match status" value="1"/>
</dbReference>